<dbReference type="Proteomes" id="UP001060170">
    <property type="component" value="Chromosome 4"/>
</dbReference>
<reference evidence="2" key="2">
    <citation type="journal article" date="2018" name="Mol. Plant Microbe Interact.">
        <title>Genome sequence resources for the wheat stripe rust pathogen (Puccinia striiformis f. sp. tritici) and the barley stripe rust pathogen (Puccinia striiformis f. sp. hordei).</title>
        <authorList>
            <person name="Xia C."/>
            <person name="Wang M."/>
            <person name="Yin C."/>
            <person name="Cornejo O.E."/>
            <person name="Hulbert S.H."/>
            <person name="Chen X."/>
        </authorList>
    </citation>
    <scope>NUCLEOTIDE SEQUENCE [LARGE SCALE GENOMIC DNA]</scope>
    <source>
        <strain evidence="2">93-210</strain>
    </source>
</reference>
<dbReference type="EMBL" id="CM045868">
    <property type="protein sequence ID" value="KAI7957259.1"/>
    <property type="molecule type" value="Genomic_DNA"/>
</dbReference>
<reference evidence="2" key="1">
    <citation type="journal article" date="2018" name="BMC Genomics">
        <title>Genomic insights into host adaptation between the wheat stripe rust pathogen (Puccinia striiformis f. sp. tritici) and the barley stripe rust pathogen (Puccinia striiformis f. sp. hordei).</title>
        <authorList>
            <person name="Xia C."/>
            <person name="Wang M."/>
            <person name="Yin C."/>
            <person name="Cornejo O.E."/>
            <person name="Hulbert S.H."/>
            <person name="Chen X."/>
        </authorList>
    </citation>
    <scope>NUCLEOTIDE SEQUENCE [LARGE SCALE GENOMIC DNA]</scope>
    <source>
        <strain evidence="2">93-210</strain>
    </source>
</reference>
<sequence length="400" mass="44700">MPFLYNILLGTLSQGSADEALDEEQQTTKALDEAVESDEISGSDHLEIPDKTGGIADEERHKNPRDRALQQARRVAVTMCSMLAFANNCHQNYLQLHNSDSDLSNDIPSKGKLLHSQAVYARKRRPPVGPNNMHQQHRYGAEGAAVISGKQAYQDAIRKVEQLRIELTMFLPSPGDKDVQYYNSAIPTEPPTMEKISHEKANIQILKLMDASDNSVKGVGQVFQSILQQSGLTEDMFYTKLQPMDGDLGRVANFNCLRLQRMPAELPEDSLNNIQFQLGASHTLWNVASSISTHHFGNPKDNTDGGAWQYLKALGFPAEKAIQKKNFTLMVNQMERVFEATIYYCLRVVMKTATKKMFDQPAIIPTARCNRIVDKCYDRFCSVEARDSAAAGKCPQLSNT</sequence>
<protein>
    <submittedName>
        <fullName evidence="1">Uncharacterized protein</fullName>
    </submittedName>
</protein>
<evidence type="ECO:0000313" key="1">
    <source>
        <dbReference type="EMBL" id="KAI7957259.1"/>
    </source>
</evidence>
<keyword evidence="2" id="KW-1185">Reference proteome</keyword>
<proteinExistence type="predicted"/>
<accession>A0ACC0ENP4</accession>
<reference evidence="1 2" key="3">
    <citation type="journal article" date="2022" name="Microbiol. Spectr.">
        <title>Folding features and dynamics of 3D genome architecture in plant fungal pathogens.</title>
        <authorList>
            <person name="Xia C."/>
        </authorList>
    </citation>
    <scope>NUCLEOTIDE SEQUENCE [LARGE SCALE GENOMIC DNA]</scope>
    <source>
        <strain evidence="1 2">93-210</strain>
    </source>
</reference>
<name>A0ACC0ENP4_9BASI</name>
<organism evidence="1 2">
    <name type="scientific">Puccinia striiformis f. sp. tritici</name>
    <dbReference type="NCBI Taxonomy" id="168172"/>
    <lineage>
        <taxon>Eukaryota</taxon>
        <taxon>Fungi</taxon>
        <taxon>Dikarya</taxon>
        <taxon>Basidiomycota</taxon>
        <taxon>Pucciniomycotina</taxon>
        <taxon>Pucciniomycetes</taxon>
        <taxon>Pucciniales</taxon>
        <taxon>Pucciniaceae</taxon>
        <taxon>Puccinia</taxon>
    </lineage>
</organism>
<gene>
    <name evidence="1" type="ORF">MJO28_004354</name>
</gene>
<comment type="caution">
    <text evidence="1">The sequence shown here is derived from an EMBL/GenBank/DDBJ whole genome shotgun (WGS) entry which is preliminary data.</text>
</comment>
<evidence type="ECO:0000313" key="2">
    <source>
        <dbReference type="Proteomes" id="UP001060170"/>
    </source>
</evidence>